<dbReference type="EMBL" id="JBHLTN010000008">
    <property type="protein sequence ID" value="MFC0592045.1"/>
    <property type="molecule type" value="Genomic_DNA"/>
</dbReference>
<proteinExistence type="predicted"/>
<accession>A0ABV6PQF1</accession>
<name>A0ABV6PQF1_9BURK</name>
<evidence type="ECO:0000313" key="2">
    <source>
        <dbReference type="Proteomes" id="UP001589834"/>
    </source>
</evidence>
<dbReference type="Proteomes" id="UP001589834">
    <property type="component" value="Unassembled WGS sequence"/>
</dbReference>
<keyword evidence="2" id="KW-1185">Reference proteome</keyword>
<evidence type="ECO:0000313" key="1">
    <source>
        <dbReference type="EMBL" id="MFC0592045.1"/>
    </source>
</evidence>
<protein>
    <submittedName>
        <fullName evidence="1">DUF1269 domain-containing protein</fullName>
    </submittedName>
</protein>
<sequence>MQENVVVLTFAESSKAYQALSELKQAAAQGRVELRNAVVVARDAAGAFSVRDGASDGGAATPALVGTLLGSLVGVLGGPLGVLFGGASGALLGSAVSWDSADMRLSLIDQMLQAVPPGSTAVVATVGELANEVLDGLAGGLQGMVLRRPAGAVLAEVEAVRDAQNAAAREARRVLRDKQKDEWKGKFDNWKDEMGDKWEAFTQRLKSGAKS</sequence>
<organism evidence="1 2">
    <name type="scientific">Ottowia pentelensis</name>
    <dbReference type="NCBI Taxonomy" id="511108"/>
    <lineage>
        <taxon>Bacteria</taxon>
        <taxon>Pseudomonadati</taxon>
        <taxon>Pseudomonadota</taxon>
        <taxon>Betaproteobacteria</taxon>
        <taxon>Burkholderiales</taxon>
        <taxon>Comamonadaceae</taxon>
        <taxon>Ottowia</taxon>
    </lineage>
</organism>
<reference evidence="1 2" key="1">
    <citation type="submission" date="2024-09" db="EMBL/GenBank/DDBJ databases">
        <authorList>
            <person name="Sun Q."/>
            <person name="Mori K."/>
        </authorList>
    </citation>
    <scope>NUCLEOTIDE SEQUENCE [LARGE SCALE GENOMIC DNA]</scope>
    <source>
        <strain evidence="1 2">NCAIM B.02336</strain>
    </source>
</reference>
<gene>
    <name evidence="1" type="ORF">ACFFGG_05690</name>
</gene>
<comment type="caution">
    <text evidence="1">The sequence shown here is derived from an EMBL/GenBank/DDBJ whole genome shotgun (WGS) entry which is preliminary data.</text>
</comment>
<dbReference type="RefSeq" id="WP_377480870.1">
    <property type="nucleotide sequence ID" value="NZ_JBHLTN010000008.1"/>
</dbReference>